<dbReference type="InterPro" id="IPR011990">
    <property type="entry name" value="TPR-like_helical_dom_sf"/>
</dbReference>
<evidence type="ECO:0000256" key="1">
    <source>
        <dbReference type="PROSITE-ProRule" id="PRU00339"/>
    </source>
</evidence>
<organism evidence="2 3">
    <name type="scientific">Oceanospirillum linum</name>
    <dbReference type="NCBI Taxonomy" id="966"/>
    <lineage>
        <taxon>Bacteria</taxon>
        <taxon>Pseudomonadati</taxon>
        <taxon>Pseudomonadota</taxon>
        <taxon>Gammaproteobacteria</taxon>
        <taxon>Oceanospirillales</taxon>
        <taxon>Oceanospirillaceae</taxon>
        <taxon>Oceanospirillum</taxon>
    </lineage>
</organism>
<dbReference type="InterPro" id="IPR019734">
    <property type="entry name" value="TPR_rpt"/>
</dbReference>
<dbReference type="EMBL" id="MTSD02000001">
    <property type="protein sequence ID" value="OOV88677.1"/>
    <property type="molecule type" value="Genomic_DNA"/>
</dbReference>
<dbReference type="NCBIfam" id="TIGR02521">
    <property type="entry name" value="type_IV_pilW"/>
    <property type="match status" value="1"/>
</dbReference>
<reference evidence="2" key="1">
    <citation type="submission" date="2017-02" db="EMBL/GenBank/DDBJ databases">
        <title>Draft Genome Sequence of the Salt Water Bacterium Oceanospirillum linum ATCC 11336.</title>
        <authorList>
            <person name="Trachtenberg A.M."/>
            <person name="Carney J.G."/>
            <person name="Linnane J.D."/>
            <person name="Rheaume B.A."/>
            <person name="Pitts N.L."/>
            <person name="Mykles D.L."/>
            <person name="Maclea K.S."/>
        </authorList>
    </citation>
    <scope>NUCLEOTIDE SEQUENCE [LARGE SCALE GENOMIC DNA]</scope>
    <source>
        <strain evidence="2">ATCC 11336</strain>
    </source>
</reference>
<proteinExistence type="predicted"/>
<comment type="caution">
    <text evidence="2">The sequence shown here is derived from an EMBL/GenBank/DDBJ whole genome shotgun (WGS) entry which is preliminary data.</text>
</comment>
<accession>A0A1T1HG30</accession>
<dbReference type="Proteomes" id="UP000190064">
    <property type="component" value="Unassembled WGS sequence"/>
</dbReference>
<dbReference type="SMART" id="SM00028">
    <property type="entry name" value="TPR"/>
    <property type="match status" value="4"/>
</dbReference>
<name>A0A1T1HG30_OCELI</name>
<sequence>MALQFVLKLKSRVCFSAYWMMIFMWSLQGCSAQPEQPRSSPSAIQQSVYSYTQLGFAYLERDNIERSKRAFLKALNFDDKAYDAVHGMALIYQKEGEFELAEEYFKTALRAGGSFSVARNNYAAFLYSQQRYSEACHQLEITVEDTLYVKRRLAFENLGLCQLQLNQVTQAETSFKRALQLDRNSARALLELASIKEMQNHPQGAWGYLKQHLKVAKASGRSLMLGIRLAEQLGESAEHSRFLLELSRLKEAD</sequence>
<feature type="repeat" description="TPR" evidence="1">
    <location>
        <begin position="48"/>
        <end position="81"/>
    </location>
</feature>
<evidence type="ECO:0000313" key="2">
    <source>
        <dbReference type="EMBL" id="OOV88677.1"/>
    </source>
</evidence>
<dbReference type="STRING" id="966.BTA35_0204130"/>
<dbReference type="PANTHER" id="PTHR12558:SF13">
    <property type="entry name" value="CELL DIVISION CYCLE PROTEIN 27 HOMOLOG"/>
    <property type="match status" value="1"/>
</dbReference>
<dbReference type="SUPFAM" id="SSF48452">
    <property type="entry name" value="TPR-like"/>
    <property type="match status" value="1"/>
</dbReference>
<dbReference type="PANTHER" id="PTHR12558">
    <property type="entry name" value="CELL DIVISION CYCLE 16,23,27"/>
    <property type="match status" value="1"/>
</dbReference>
<dbReference type="PROSITE" id="PS50005">
    <property type="entry name" value="TPR"/>
    <property type="match status" value="2"/>
</dbReference>
<dbReference type="Gene3D" id="1.25.40.10">
    <property type="entry name" value="Tetratricopeptide repeat domain"/>
    <property type="match status" value="1"/>
</dbReference>
<keyword evidence="3" id="KW-1185">Reference proteome</keyword>
<feature type="repeat" description="TPR" evidence="1">
    <location>
        <begin position="152"/>
        <end position="185"/>
    </location>
</feature>
<dbReference type="Pfam" id="PF13181">
    <property type="entry name" value="TPR_8"/>
    <property type="match status" value="3"/>
</dbReference>
<protein>
    <submittedName>
        <fullName evidence="2">Type IV pilus biogenesis/stability protein PilW</fullName>
    </submittedName>
</protein>
<evidence type="ECO:0000313" key="3">
    <source>
        <dbReference type="Proteomes" id="UP000190064"/>
    </source>
</evidence>
<dbReference type="InterPro" id="IPR013360">
    <property type="entry name" value="Pilus_4_PilW"/>
</dbReference>
<dbReference type="AlphaFoldDB" id="A0A1T1HG30"/>
<gene>
    <name evidence="2" type="ORF">BTA35_0204130</name>
</gene>
<keyword evidence="1" id="KW-0802">TPR repeat</keyword>